<sequence>MYHHFLLIIHLVAATIWIGGHLILATRYLPEAIKTKDLEKLKTFKDKFEPIGMPSLITLVITGILMAYDYDVTFTKWFSFSNGIEKVISIKLILFCTSLLLAIFAQLFIFPKLTQKKYHYVTILITVVTLIALSMLVLGSLIRLGGI</sequence>
<feature type="transmembrane region" description="Helical" evidence="1">
    <location>
        <begin position="121"/>
        <end position="142"/>
    </location>
</feature>
<organism evidence="2 3">
    <name type="scientific">Flavobacterium cucumis</name>
    <dbReference type="NCBI Taxonomy" id="416016"/>
    <lineage>
        <taxon>Bacteria</taxon>
        <taxon>Pseudomonadati</taxon>
        <taxon>Bacteroidota</taxon>
        <taxon>Flavobacteriia</taxon>
        <taxon>Flavobacteriales</taxon>
        <taxon>Flavobacteriaceae</taxon>
        <taxon>Flavobacterium</taxon>
    </lineage>
</organism>
<reference evidence="3" key="1">
    <citation type="submission" date="2016-12" db="EMBL/GenBank/DDBJ databases">
        <authorList>
            <person name="Varghese N."/>
            <person name="Submissions S."/>
        </authorList>
    </citation>
    <scope>NUCLEOTIDE SEQUENCE [LARGE SCALE GENOMIC DNA]</scope>
    <source>
        <strain evidence="3">DSM 18830</strain>
    </source>
</reference>
<dbReference type="AlphaFoldDB" id="A0A1M7ZY82"/>
<evidence type="ECO:0000313" key="3">
    <source>
        <dbReference type="Proteomes" id="UP000184611"/>
    </source>
</evidence>
<proteinExistence type="predicted"/>
<feature type="transmembrane region" description="Helical" evidence="1">
    <location>
        <begin position="88"/>
        <end position="109"/>
    </location>
</feature>
<dbReference type="STRING" id="416016.SAMN05443547_2205"/>
<dbReference type="RefSeq" id="WP_073584377.1">
    <property type="nucleotide sequence ID" value="NZ_CBCSEA010000007.1"/>
</dbReference>
<feature type="transmembrane region" description="Helical" evidence="1">
    <location>
        <begin position="50"/>
        <end position="68"/>
    </location>
</feature>
<protein>
    <submittedName>
        <fullName evidence="2">Copper resistance protein D</fullName>
    </submittedName>
</protein>
<keyword evidence="1" id="KW-0812">Transmembrane</keyword>
<keyword evidence="3" id="KW-1185">Reference proteome</keyword>
<evidence type="ECO:0000313" key="2">
    <source>
        <dbReference type="EMBL" id="SHO73831.1"/>
    </source>
</evidence>
<keyword evidence="1" id="KW-1133">Transmembrane helix</keyword>
<gene>
    <name evidence="2" type="ORF">SAMN05443547_2205</name>
</gene>
<dbReference type="Proteomes" id="UP000184611">
    <property type="component" value="Unassembled WGS sequence"/>
</dbReference>
<dbReference type="EMBL" id="FRYK01000004">
    <property type="protein sequence ID" value="SHO73831.1"/>
    <property type="molecule type" value="Genomic_DNA"/>
</dbReference>
<keyword evidence="1" id="KW-0472">Membrane</keyword>
<dbReference type="OrthoDB" id="1162754at2"/>
<accession>A0A1M7ZY82</accession>
<feature type="transmembrane region" description="Helical" evidence="1">
    <location>
        <begin position="6"/>
        <end position="29"/>
    </location>
</feature>
<name>A0A1M7ZY82_9FLAO</name>
<evidence type="ECO:0000256" key="1">
    <source>
        <dbReference type="SAM" id="Phobius"/>
    </source>
</evidence>